<dbReference type="PANTHER" id="PTHR44083">
    <property type="entry name" value="TOPLESS-RELATED PROTEIN 1-RELATED"/>
    <property type="match status" value="1"/>
</dbReference>
<name>A0AAD2E7R4_9LAMI</name>
<dbReference type="InterPro" id="IPR027728">
    <property type="entry name" value="Topless_fam"/>
</dbReference>
<dbReference type="EMBL" id="OU503051">
    <property type="protein sequence ID" value="CAI9779383.1"/>
    <property type="molecule type" value="Genomic_DNA"/>
</dbReference>
<dbReference type="AlphaFoldDB" id="A0AAD2E7R4"/>
<protein>
    <submittedName>
        <fullName evidence="1">Uncharacterized protein</fullName>
    </submittedName>
</protein>
<dbReference type="Proteomes" id="UP000834106">
    <property type="component" value="Chromosome 16"/>
</dbReference>
<dbReference type="PANTHER" id="PTHR44083:SF2">
    <property type="entry name" value="TOPLESS-RELATED PROTEIN 3"/>
    <property type="match status" value="1"/>
</dbReference>
<dbReference type="GO" id="GO:0006355">
    <property type="term" value="P:regulation of DNA-templated transcription"/>
    <property type="evidence" value="ECO:0007669"/>
    <property type="project" value="InterPro"/>
</dbReference>
<accession>A0AAD2E7R4</accession>
<sequence length="250" mass="27976">MEARRASVRVYRGTLVPPCTTMEARRASVRVYGGMLLRQRQSAKCRWWSSEDSNKVFNKLLDIFLLQNLPRLRFNKEGNLLAVTTADSGIKILANASGMRSLRTVEAPFEALRSPMEAAAIKASGSSVANVAPKVEKKLSCHDISHPFSESEPNDIPKADKSLLKVIETDKHNLFAECERQYVTSKKRSALSSFKSWFHSKTSEVPHSEIRRKPEENLGKHIISFASKPDFLQGMRNINSSAGKGTSFHN</sequence>
<reference evidence="1" key="1">
    <citation type="submission" date="2023-05" db="EMBL/GenBank/DDBJ databases">
        <authorList>
            <person name="Huff M."/>
        </authorList>
    </citation>
    <scope>NUCLEOTIDE SEQUENCE</scope>
</reference>
<evidence type="ECO:0000313" key="1">
    <source>
        <dbReference type="EMBL" id="CAI9779383.1"/>
    </source>
</evidence>
<evidence type="ECO:0000313" key="2">
    <source>
        <dbReference type="Proteomes" id="UP000834106"/>
    </source>
</evidence>
<organism evidence="1 2">
    <name type="scientific">Fraxinus pennsylvanica</name>
    <dbReference type="NCBI Taxonomy" id="56036"/>
    <lineage>
        <taxon>Eukaryota</taxon>
        <taxon>Viridiplantae</taxon>
        <taxon>Streptophyta</taxon>
        <taxon>Embryophyta</taxon>
        <taxon>Tracheophyta</taxon>
        <taxon>Spermatophyta</taxon>
        <taxon>Magnoliopsida</taxon>
        <taxon>eudicotyledons</taxon>
        <taxon>Gunneridae</taxon>
        <taxon>Pentapetalae</taxon>
        <taxon>asterids</taxon>
        <taxon>lamiids</taxon>
        <taxon>Lamiales</taxon>
        <taxon>Oleaceae</taxon>
        <taxon>Oleeae</taxon>
        <taxon>Fraxinus</taxon>
    </lineage>
</organism>
<proteinExistence type="predicted"/>
<gene>
    <name evidence="1" type="ORF">FPE_LOCUS26813</name>
</gene>
<keyword evidence="2" id="KW-1185">Reference proteome</keyword>